<reference evidence="3" key="1">
    <citation type="submission" date="2016-10" db="EMBL/GenBank/DDBJ databases">
        <authorList>
            <person name="Varghese N."/>
            <person name="Submissions S."/>
        </authorList>
    </citation>
    <scope>NUCLEOTIDE SEQUENCE [LARGE SCALE GENOMIC DNA]</scope>
    <source>
        <strain evidence="3">CGMCC 4.3506</strain>
    </source>
</reference>
<dbReference type="RefSeq" id="WP_281248819.1">
    <property type="nucleotide sequence ID" value="NZ_FNCC01000002.1"/>
</dbReference>
<dbReference type="GO" id="GO:0004177">
    <property type="term" value="F:aminopeptidase activity"/>
    <property type="evidence" value="ECO:0007669"/>
    <property type="project" value="UniProtKB-KW"/>
</dbReference>
<dbReference type="InterPro" id="IPR029058">
    <property type="entry name" value="AB_hydrolase_fold"/>
</dbReference>
<dbReference type="Proteomes" id="UP000199623">
    <property type="component" value="Unassembled WGS sequence"/>
</dbReference>
<dbReference type="InterPro" id="IPR022742">
    <property type="entry name" value="Hydrolase_4"/>
</dbReference>
<protein>
    <submittedName>
        <fullName evidence="2">Serine aminopeptidase, S33</fullName>
    </submittedName>
</protein>
<keyword evidence="2" id="KW-0645">Protease</keyword>
<evidence type="ECO:0000259" key="1">
    <source>
        <dbReference type="Pfam" id="PF12146"/>
    </source>
</evidence>
<sequence>MSHDGVRLHGVHHRADSDLAFVVGHGITNNVTKPYVARVLARLARHGGVVAFDFRGHGRSGGQCTVGADEIHDIEAAVRKAHSLGYRRVATIGFSMGASIVLRHAALGETKPDAVISVSGPARWWSRETAPMRRVHWLLEQPHGKLAARAIGVRLGDSWVQVPESPLEVVGRIKPTPLLIVHGDLDHYFHVEHAESLHRASSGHGELWIEKGMRHAESASTPDLVDRMAAWTAAKIEHLSPKDEG</sequence>
<keyword evidence="3" id="KW-1185">Reference proteome</keyword>
<proteinExistence type="predicted"/>
<gene>
    <name evidence="2" type="ORF">SAMN05216553_102270</name>
</gene>
<dbReference type="SUPFAM" id="SSF53474">
    <property type="entry name" value="alpha/beta-Hydrolases"/>
    <property type="match status" value="1"/>
</dbReference>
<feature type="domain" description="Serine aminopeptidase S33" evidence="1">
    <location>
        <begin position="21"/>
        <end position="146"/>
    </location>
</feature>
<name>A0A1G7MFL1_9PSEU</name>
<keyword evidence="2" id="KW-0031">Aminopeptidase</keyword>
<dbReference type="EMBL" id="FNCC01000002">
    <property type="protein sequence ID" value="SDF60394.1"/>
    <property type="molecule type" value="Genomic_DNA"/>
</dbReference>
<dbReference type="AlphaFoldDB" id="A0A1G7MFL1"/>
<keyword evidence="2" id="KW-0378">Hydrolase</keyword>
<dbReference type="Pfam" id="PF12146">
    <property type="entry name" value="Hydrolase_4"/>
    <property type="match status" value="1"/>
</dbReference>
<accession>A0A1G7MFL1</accession>
<dbReference type="Gene3D" id="3.40.50.1820">
    <property type="entry name" value="alpha/beta hydrolase"/>
    <property type="match status" value="1"/>
</dbReference>
<organism evidence="2 3">
    <name type="scientific">Lentzea fradiae</name>
    <dbReference type="NCBI Taxonomy" id="200378"/>
    <lineage>
        <taxon>Bacteria</taxon>
        <taxon>Bacillati</taxon>
        <taxon>Actinomycetota</taxon>
        <taxon>Actinomycetes</taxon>
        <taxon>Pseudonocardiales</taxon>
        <taxon>Pseudonocardiaceae</taxon>
        <taxon>Lentzea</taxon>
    </lineage>
</organism>
<dbReference type="STRING" id="200378.SAMN05216553_102270"/>
<evidence type="ECO:0000313" key="3">
    <source>
        <dbReference type="Proteomes" id="UP000199623"/>
    </source>
</evidence>
<evidence type="ECO:0000313" key="2">
    <source>
        <dbReference type="EMBL" id="SDF60394.1"/>
    </source>
</evidence>